<organism evidence="3 4">
    <name type="scientific">Glossina palpalis gambiensis</name>
    <dbReference type="NCBI Taxonomy" id="67801"/>
    <lineage>
        <taxon>Eukaryota</taxon>
        <taxon>Metazoa</taxon>
        <taxon>Ecdysozoa</taxon>
        <taxon>Arthropoda</taxon>
        <taxon>Hexapoda</taxon>
        <taxon>Insecta</taxon>
        <taxon>Pterygota</taxon>
        <taxon>Neoptera</taxon>
        <taxon>Endopterygota</taxon>
        <taxon>Diptera</taxon>
        <taxon>Brachycera</taxon>
        <taxon>Muscomorpha</taxon>
        <taxon>Hippoboscoidea</taxon>
        <taxon>Glossinidae</taxon>
        <taxon>Glossina</taxon>
    </lineage>
</organism>
<feature type="compositionally biased region" description="Low complexity" evidence="1">
    <location>
        <begin position="464"/>
        <end position="481"/>
    </location>
</feature>
<dbReference type="EMBL" id="JXJN01017876">
    <property type="status" value="NOT_ANNOTATED_CDS"/>
    <property type="molecule type" value="Genomic_DNA"/>
</dbReference>
<feature type="domain" description="Cyclic nucleotide-binding" evidence="2">
    <location>
        <begin position="99"/>
        <end position="207"/>
    </location>
</feature>
<dbReference type="PANTHER" id="PTHR23011">
    <property type="entry name" value="CYCLIC NUCLEOTIDE-BINDING DOMAIN CONTAINING PROTEIN"/>
    <property type="match status" value="1"/>
</dbReference>
<dbReference type="SUPFAM" id="SSF51206">
    <property type="entry name" value="cAMP-binding domain-like"/>
    <property type="match status" value="2"/>
</dbReference>
<feature type="compositionally biased region" description="Acidic residues" evidence="1">
    <location>
        <begin position="430"/>
        <end position="450"/>
    </location>
</feature>
<dbReference type="PANTHER" id="PTHR23011:SF41">
    <property type="entry name" value="CYCLIC NUCLEOTIDE-BINDING DOMAIN-CONTAINING PROTEIN"/>
    <property type="match status" value="1"/>
</dbReference>
<dbReference type="InterPro" id="IPR014710">
    <property type="entry name" value="RmlC-like_jellyroll"/>
</dbReference>
<evidence type="ECO:0000256" key="1">
    <source>
        <dbReference type="SAM" id="MobiDB-lite"/>
    </source>
</evidence>
<dbReference type="CDD" id="cd00038">
    <property type="entry name" value="CAP_ED"/>
    <property type="match status" value="1"/>
</dbReference>
<dbReference type="Pfam" id="PF00027">
    <property type="entry name" value="cNMP_binding"/>
    <property type="match status" value="1"/>
</dbReference>
<dbReference type="VEuPathDB" id="VectorBase:GPPI036273"/>
<evidence type="ECO:0000313" key="3">
    <source>
        <dbReference type="EnsemblMetazoa" id="GPPI036273-PA"/>
    </source>
</evidence>
<reference evidence="3" key="2">
    <citation type="submission" date="2020-05" db="UniProtKB">
        <authorList>
            <consortium name="EnsemblMetazoa"/>
        </authorList>
    </citation>
    <scope>IDENTIFICATION</scope>
    <source>
        <strain evidence="3">IAEA</strain>
    </source>
</reference>
<name>A0A1B0BPA3_9MUSC</name>
<feature type="compositionally biased region" description="Basic and acidic residues" evidence="1">
    <location>
        <begin position="503"/>
        <end position="517"/>
    </location>
</feature>
<feature type="compositionally biased region" description="Basic residues" evidence="1">
    <location>
        <begin position="488"/>
        <end position="502"/>
    </location>
</feature>
<feature type="compositionally biased region" description="Polar residues" evidence="1">
    <location>
        <begin position="452"/>
        <end position="463"/>
    </location>
</feature>
<feature type="region of interest" description="Disordered" evidence="1">
    <location>
        <begin position="424"/>
        <end position="523"/>
    </location>
</feature>
<dbReference type="PROSITE" id="PS50042">
    <property type="entry name" value="CNMP_BINDING_3"/>
    <property type="match status" value="1"/>
</dbReference>
<protein>
    <recommendedName>
        <fullName evidence="2">Cyclic nucleotide-binding domain-containing protein</fullName>
    </recommendedName>
</protein>
<dbReference type="AlphaFoldDB" id="A0A1B0BPA3"/>
<proteinExistence type="predicted"/>
<dbReference type="Gene3D" id="2.60.120.10">
    <property type="entry name" value="Jelly Rolls"/>
    <property type="match status" value="1"/>
</dbReference>
<dbReference type="InterPro" id="IPR018490">
    <property type="entry name" value="cNMP-bd_dom_sf"/>
</dbReference>
<dbReference type="Proteomes" id="UP000092460">
    <property type="component" value="Unassembled WGS sequence"/>
</dbReference>
<dbReference type="EnsemblMetazoa" id="GPPI036273-RA">
    <property type="protein sequence ID" value="GPPI036273-PA"/>
    <property type="gene ID" value="GPPI036273"/>
</dbReference>
<evidence type="ECO:0000259" key="2">
    <source>
        <dbReference type="PROSITE" id="PS50042"/>
    </source>
</evidence>
<dbReference type="SMART" id="SM00100">
    <property type="entry name" value="cNMP"/>
    <property type="match status" value="1"/>
</dbReference>
<evidence type="ECO:0000313" key="4">
    <source>
        <dbReference type="Proteomes" id="UP000092460"/>
    </source>
</evidence>
<keyword evidence="4" id="KW-1185">Reference proteome</keyword>
<dbReference type="EMBL" id="JXJN01017877">
    <property type="status" value="NOT_ANNOTATED_CDS"/>
    <property type="molecule type" value="Genomic_DNA"/>
</dbReference>
<sequence>MATKRIYRRQEDELNRRKAARLRFQNLIRSVAWNRIWLVDVGDQKLSLNVKKNINMLVRTRRKIGLLTIAEKSLIRTHHSLRSNEERKSLVKLIAGLTCFSKISPKVRARLCKVIKFMVIGPGRTLIREGDPPSVVYFILTGEVEVRKKFYDHIVGKWVNKIQMLIGPGECVGDVELIEGCLRTQTLTTTDVVELLVVFEEDFNAILRKEMTKHWNERKAALMCLDYFKSFTREQIIDTCKVSLVRQFEPLETIYYEDKGQASYVHFVISGECMILQCLKMRVTKKDKSKHYELIDIVNATGAGSIFAVSSSREVMRVDSRIDVAVHGNIYDIDELLESDEKASAVEIHKVDLRTIEAKCQALRIPVKEALSTSSSYESWSIEGELEENYENEEEFEYEEARLRKTRKSNKLRKKFSRRHRVTSMFDREEREEEDQETVEDGEEEAEDESLTIASRSIETSNLPPSILTSAAASTPSSSETQQLKTKALQRHHHYRRKKQKHRQSEVEEIDPHRESSVHISDIDTSLESDESYQYWIPYQKPAPVRENHFIDVGSLTFGGIFGLGEKSEHRVIMARTTVQCLLIPRFWLFEKEQCPGNIWQRRRFYLDSTIPSRDTLFKDFLTTLQWQKFKADVLEEYVGPSSPANATQTQDVPIICRIVEASDE</sequence>
<dbReference type="InterPro" id="IPR000595">
    <property type="entry name" value="cNMP-bd_dom"/>
</dbReference>
<reference evidence="4" key="1">
    <citation type="submission" date="2015-01" db="EMBL/GenBank/DDBJ databases">
        <authorList>
            <person name="Aksoy S."/>
            <person name="Warren W."/>
            <person name="Wilson R.K."/>
        </authorList>
    </citation>
    <scope>NUCLEOTIDE SEQUENCE [LARGE SCALE GENOMIC DNA]</scope>
    <source>
        <strain evidence="4">IAEA</strain>
    </source>
</reference>
<accession>A0A1B0BPA3</accession>